<accession>A0A699HX98</accession>
<proteinExistence type="predicted"/>
<protein>
    <submittedName>
        <fullName evidence="1">Integrase, catalytic region, zinc finger, CCHC-type, peptidase aspartic, catalytic</fullName>
    </submittedName>
</protein>
<name>A0A699HX98_TANCI</name>
<sequence>MEISELNANLQEKGVIMAALRYELRKLKGKDLVDIIVTSHTIAPEMLKIDMEPLAPGLLNNRTVHSDYLRLTQEPAVILREVRKIWKPTGKVFTKIGYNWRPIGRTFTIVGNECPLTRITTRTDVTSRKPIALETDTPKPVVTLVYSRKPRKTKTNIPVSKPKIIKSISANNKEPKIALSSPISSMGYGDYQIGNVTISRVNYVEGLGHNLFFDGQFCDSNLEVAFHQHTCFIRNLEEQIMKLSSLIKLCVNIMRSLEFALYEMTLATISSGLVPNLHPSTSFVPPSRSNWDILFQPLFDELLTPSPSVDPLALEVIALIAEEVAPVLAASIGLPSSTIVDQDAPSASNSQTIPETQSLGISNNVEEENQDLNVTHINTDLFFGIPIPENDSKSSSSDVIRTVMHTAAPNSEHVTKWTKDHL</sequence>
<reference evidence="1" key="1">
    <citation type="journal article" date="2019" name="Sci. Rep.">
        <title>Draft genome of Tanacetum cinerariifolium, the natural source of mosquito coil.</title>
        <authorList>
            <person name="Yamashiro T."/>
            <person name="Shiraishi A."/>
            <person name="Satake H."/>
            <person name="Nakayama K."/>
        </authorList>
    </citation>
    <scope>NUCLEOTIDE SEQUENCE</scope>
</reference>
<comment type="caution">
    <text evidence="1">The sequence shown here is derived from an EMBL/GenBank/DDBJ whole genome shotgun (WGS) entry which is preliminary data.</text>
</comment>
<dbReference type="AlphaFoldDB" id="A0A699HX98"/>
<gene>
    <name evidence="1" type="ORF">Tci_433485</name>
</gene>
<organism evidence="1">
    <name type="scientific">Tanacetum cinerariifolium</name>
    <name type="common">Dalmatian daisy</name>
    <name type="synonym">Chrysanthemum cinerariifolium</name>
    <dbReference type="NCBI Taxonomy" id="118510"/>
    <lineage>
        <taxon>Eukaryota</taxon>
        <taxon>Viridiplantae</taxon>
        <taxon>Streptophyta</taxon>
        <taxon>Embryophyta</taxon>
        <taxon>Tracheophyta</taxon>
        <taxon>Spermatophyta</taxon>
        <taxon>Magnoliopsida</taxon>
        <taxon>eudicotyledons</taxon>
        <taxon>Gunneridae</taxon>
        <taxon>Pentapetalae</taxon>
        <taxon>asterids</taxon>
        <taxon>campanulids</taxon>
        <taxon>Asterales</taxon>
        <taxon>Asteraceae</taxon>
        <taxon>Asteroideae</taxon>
        <taxon>Anthemideae</taxon>
        <taxon>Anthemidinae</taxon>
        <taxon>Tanacetum</taxon>
    </lineage>
</organism>
<dbReference type="EMBL" id="BKCJ010193746">
    <property type="protein sequence ID" value="GEY61511.1"/>
    <property type="molecule type" value="Genomic_DNA"/>
</dbReference>
<evidence type="ECO:0000313" key="1">
    <source>
        <dbReference type="EMBL" id="GEY61511.1"/>
    </source>
</evidence>